<keyword evidence="2" id="KW-0547">Nucleotide-binding</keyword>
<dbReference type="Pfam" id="PF07714">
    <property type="entry name" value="PK_Tyr_Ser-Thr"/>
    <property type="match status" value="1"/>
</dbReference>
<proteinExistence type="predicted"/>
<dbReference type="Gene3D" id="1.10.510.10">
    <property type="entry name" value="Transferase(Phosphotransferase) domain 1"/>
    <property type="match status" value="1"/>
</dbReference>
<protein>
    <recommendedName>
        <fullName evidence="6">Protein kinase domain-containing protein</fullName>
    </recommendedName>
</protein>
<dbReference type="PROSITE" id="PS00109">
    <property type="entry name" value="PROTEIN_KINASE_TYR"/>
    <property type="match status" value="1"/>
</dbReference>
<dbReference type="PROSITE" id="PS50011">
    <property type="entry name" value="PROTEIN_KINASE_DOM"/>
    <property type="match status" value="1"/>
</dbReference>
<keyword evidence="1" id="KW-0808">Transferase</keyword>
<evidence type="ECO:0000313" key="8">
    <source>
        <dbReference type="Proteomes" id="UP000054485"/>
    </source>
</evidence>
<evidence type="ECO:0000313" key="7">
    <source>
        <dbReference type="EMBL" id="KIK43825.1"/>
    </source>
</evidence>
<dbReference type="GO" id="GO:0004674">
    <property type="term" value="F:protein serine/threonine kinase activity"/>
    <property type="evidence" value="ECO:0007669"/>
    <property type="project" value="TreeGrafter"/>
</dbReference>
<reference evidence="7 8" key="1">
    <citation type="submission" date="2014-04" db="EMBL/GenBank/DDBJ databases">
        <authorList>
            <consortium name="DOE Joint Genome Institute"/>
            <person name="Kuo A."/>
            <person name="Ruytinx J."/>
            <person name="Rineau F."/>
            <person name="Colpaert J."/>
            <person name="Kohler A."/>
            <person name="Nagy L.G."/>
            <person name="Floudas D."/>
            <person name="Copeland A."/>
            <person name="Barry K.W."/>
            <person name="Cichocki N."/>
            <person name="Veneault-Fourrey C."/>
            <person name="LaButti K."/>
            <person name="Lindquist E.A."/>
            <person name="Lipzen A."/>
            <person name="Lundell T."/>
            <person name="Morin E."/>
            <person name="Murat C."/>
            <person name="Sun H."/>
            <person name="Tunlid A."/>
            <person name="Henrissat B."/>
            <person name="Grigoriev I.V."/>
            <person name="Hibbett D.S."/>
            <person name="Martin F."/>
            <person name="Nordberg H.P."/>
            <person name="Cantor M.N."/>
            <person name="Hua S.X."/>
        </authorList>
    </citation>
    <scope>NUCLEOTIDE SEQUENCE [LARGE SCALE GENOMIC DNA]</scope>
    <source>
        <strain evidence="7 8">UH-Slu-Lm8-n1</strain>
    </source>
</reference>
<dbReference type="InterPro" id="IPR051681">
    <property type="entry name" value="Ser/Thr_Kinases-Pseudokinases"/>
</dbReference>
<dbReference type="PANTHER" id="PTHR44329:SF288">
    <property type="entry name" value="MITOGEN-ACTIVATED PROTEIN KINASE KINASE KINASE 20"/>
    <property type="match status" value="1"/>
</dbReference>
<dbReference type="GO" id="GO:0005524">
    <property type="term" value="F:ATP binding"/>
    <property type="evidence" value="ECO:0007669"/>
    <property type="project" value="UniProtKB-KW"/>
</dbReference>
<dbReference type="STRING" id="930992.A0A0D0A1I8"/>
<evidence type="ECO:0000256" key="1">
    <source>
        <dbReference type="ARBA" id="ARBA00022679"/>
    </source>
</evidence>
<gene>
    <name evidence="7" type="ORF">CY34DRAFT_803451</name>
</gene>
<evidence type="ECO:0000256" key="3">
    <source>
        <dbReference type="ARBA" id="ARBA00022777"/>
    </source>
</evidence>
<dbReference type="PANTHER" id="PTHR44329">
    <property type="entry name" value="SERINE/THREONINE-PROTEIN KINASE TNNI3K-RELATED"/>
    <property type="match status" value="1"/>
</dbReference>
<dbReference type="InterPro" id="IPR011009">
    <property type="entry name" value="Kinase-like_dom_sf"/>
</dbReference>
<dbReference type="AlphaFoldDB" id="A0A0D0A1I8"/>
<dbReference type="EMBL" id="KN835204">
    <property type="protein sequence ID" value="KIK43825.1"/>
    <property type="molecule type" value="Genomic_DNA"/>
</dbReference>
<keyword evidence="4" id="KW-0067">ATP-binding</keyword>
<dbReference type="InParanoid" id="A0A0D0A1I8"/>
<dbReference type="InterPro" id="IPR008266">
    <property type="entry name" value="Tyr_kinase_AS"/>
</dbReference>
<reference evidence="8" key="2">
    <citation type="submission" date="2015-01" db="EMBL/GenBank/DDBJ databases">
        <title>Evolutionary Origins and Diversification of the Mycorrhizal Mutualists.</title>
        <authorList>
            <consortium name="DOE Joint Genome Institute"/>
            <consortium name="Mycorrhizal Genomics Consortium"/>
            <person name="Kohler A."/>
            <person name="Kuo A."/>
            <person name="Nagy L.G."/>
            <person name="Floudas D."/>
            <person name="Copeland A."/>
            <person name="Barry K.W."/>
            <person name="Cichocki N."/>
            <person name="Veneault-Fourrey C."/>
            <person name="LaButti K."/>
            <person name="Lindquist E.A."/>
            <person name="Lipzen A."/>
            <person name="Lundell T."/>
            <person name="Morin E."/>
            <person name="Murat C."/>
            <person name="Riley R."/>
            <person name="Ohm R."/>
            <person name="Sun H."/>
            <person name="Tunlid A."/>
            <person name="Henrissat B."/>
            <person name="Grigoriev I.V."/>
            <person name="Hibbett D.S."/>
            <person name="Martin F."/>
        </authorList>
    </citation>
    <scope>NUCLEOTIDE SEQUENCE [LARGE SCALE GENOMIC DNA]</scope>
    <source>
        <strain evidence="8">UH-Slu-Lm8-n1</strain>
    </source>
</reference>
<feature type="region of interest" description="Disordered" evidence="5">
    <location>
        <begin position="206"/>
        <end position="228"/>
    </location>
</feature>
<dbReference type="OrthoDB" id="346907at2759"/>
<dbReference type="InterPro" id="IPR001245">
    <property type="entry name" value="Ser-Thr/Tyr_kinase_cat_dom"/>
</dbReference>
<evidence type="ECO:0000256" key="2">
    <source>
        <dbReference type="ARBA" id="ARBA00022741"/>
    </source>
</evidence>
<keyword evidence="8" id="KW-1185">Reference proteome</keyword>
<feature type="domain" description="Protein kinase" evidence="6">
    <location>
        <begin position="25"/>
        <end position="308"/>
    </location>
</feature>
<organism evidence="7 8">
    <name type="scientific">Suillus luteus UH-Slu-Lm8-n1</name>
    <dbReference type="NCBI Taxonomy" id="930992"/>
    <lineage>
        <taxon>Eukaryota</taxon>
        <taxon>Fungi</taxon>
        <taxon>Dikarya</taxon>
        <taxon>Basidiomycota</taxon>
        <taxon>Agaricomycotina</taxon>
        <taxon>Agaricomycetes</taxon>
        <taxon>Agaricomycetidae</taxon>
        <taxon>Boletales</taxon>
        <taxon>Suillineae</taxon>
        <taxon>Suillaceae</taxon>
        <taxon>Suillus</taxon>
    </lineage>
</organism>
<evidence type="ECO:0000256" key="4">
    <source>
        <dbReference type="ARBA" id="ARBA00022840"/>
    </source>
</evidence>
<name>A0A0D0A1I8_9AGAM</name>
<dbReference type="HOGENOM" id="CLU_000288_7_18_1"/>
<evidence type="ECO:0000256" key="5">
    <source>
        <dbReference type="SAM" id="MobiDB-lite"/>
    </source>
</evidence>
<dbReference type="PIRSF" id="PIRSF000654">
    <property type="entry name" value="Integrin-linked_kinase"/>
    <property type="match status" value="1"/>
</dbReference>
<dbReference type="SUPFAM" id="SSF56112">
    <property type="entry name" value="Protein kinase-like (PK-like)"/>
    <property type="match status" value="1"/>
</dbReference>
<dbReference type="Proteomes" id="UP000054485">
    <property type="component" value="Unassembled WGS sequence"/>
</dbReference>
<accession>A0A0D0A1I8</accession>
<dbReference type="InterPro" id="IPR000719">
    <property type="entry name" value="Prot_kinase_dom"/>
</dbReference>
<sequence>MGDPSPRLVQFKIEPTPIPETDIARDGKFPIFRGGFGDIWKCSMATQSGTRHFVAVKSIRILSLTDDKKIQAIGRKVRREAYVWIQLQHDHILPLEGVTVAEEFGPLPALVSLWMEEGSLDDYLKREHSGMPDLRKRELIWQVTAGISYLHGKGIVHGDLTATNVLVDSSGRLRLADFGLSMILAESGNATFNSCHPGNVRWMPPEALGAGAGGEDEDENENDAKHEKPTKAWDVYSYGCVVLQIFSGNQPYAWLTNVLSVMGAMQKGRVPFRGIQSHGVCQQLSPCLNKVSADRPTMDDIVRVLGPR</sequence>
<keyword evidence="3" id="KW-0418">Kinase</keyword>
<evidence type="ECO:0000259" key="6">
    <source>
        <dbReference type="PROSITE" id="PS50011"/>
    </source>
</evidence>